<evidence type="ECO:0000313" key="2">
    <source>
        <dbReference type="Proteomes" id="UP000658225"/>
    </source>
</evidence>
<name>A0A927MNL5_9BACL</name>
<sequence>MFKVPNFESMTIEDVLALPESQYFERKSAELKAGKLNSPLIAMDNAQMAGSLLLG</sequence>
<dbReference type="Proteomes" id="UP000658225">
    <property type="component" value="Unassembled WGS sequence"/>
</dbReference>
<accession>A0A927MNL5</accession>
<protein>
    <submittedName>
        <fullName evidence="1">Uncharacterized protein</fullName>
    </submittedName>
</protein>
<gene>
    <name evidence="1" type="ORF">H4683_001577</name>
</gene>
<dbReference type="AlphaFoldDB" id="A0A927MNL5"/>
<keyword evidence="2" id="KW-1185">Reference proteome</keyword>
<reference evidence="1" key="1">
    <citation type="submission" date="2020-10" db="EMBL/GenBank/DDBJ databases">
        <title>Genomic Encyclopedia of Type Strains, Phase IV (KMG-IV): sequencing the most valuable type-strain genomes for metagenomic binning, comparative biology and taxonomic classification.</title>
        <authorList>
            <person name="Goeker M."/>
        </authorList>
    </citation>
    <scope>NUCLEOTIDE SEQUENCE</scope>
    <source>
        <strain evidence="1">DSM 13886</strain>
    </source>
</reference>
<dbReference type="EMBL" id="JADBEL010000006">
    <property type="protein sequence ID" value="MBE1554501.1"/>
    <property type="molecule type" value="Genomic_DNA"/>
</dbReference>
<organism evidence="1 2">
    <name type="scientific">Sporosarcina limicola</name>
    <dbReference type="NCBI Taxonomy" id="34101"/>
    <lineage>
        <taxon>Bacteria</taxon>
        <taxon>Bacillati</taxon>
        <taxon>Bacillota</taxon>
        <taxon>Bacilli</taxon>
        <taxon>Bacillales</taxon>
        <taxon>Caryophanaceae</taxon>
        <taxon>Sporosarcina</taxon>
    </lineage>
</organism>
<dbReference type="RefSeq" id="WP_192598283.1">
    <property type="nucleotide sequence ID" value="NZ_JADBEL010000006.1"/>
</dbReference>
<evidence type="ECO:0000313" key="1">
    <source>
        <dbReference type="EMBL" id="MBE1554501.1"/>
    </source>
</evidence>
<proteinExistence type="predicted"/>
<comment type="caution">
    <text evidence="1">The sequence shown here is derived from an EMBL/GenBank/DDBJ whole genome shotgun (WGS) entry which is preliminary data.</text>
</comment>